<dbReference type="PIRSF" id="PIRSF037037">
    <property type="entry name" value="Kelch-like_protein_gigaxonin"/>
    <property type="match status" value="1"/>
</dbReference>
<dbReference type="SMART" id="SM00612">
    <property type="entry name" value="Kelch"/>
    <property type="match status" value="6"/>
</dbReference>
<dbReference type="SUPFAM" id="SSF117281">
    <property type="entry name" value="Kelch motif"/>
    <property type="match status" value="2"/>
</dbReference>
<dbReference type="EMBL" id="JH818280">
    <property type="protein sequence ID" value="EKC25262.1"/>
    <property type="molecule type" value="Genomic_DNA"/>
</dbReference>
<organism evidence="1">
    <name type="scientific">Magallana gigas</name>
    <name type="common">Pacific oyster</name>
    <name type="synonym">Crassostrea gigas</name>
    <dbReference type="NCBI Taxonomy" id="29159"/>
    <lineage>
        <taxon>Eukaryota</taxon>
        <taxon>Metazoa</taxon>
        <taxon>Spiralia</taxon>
        <taxon>Lophotrochozoa</taxon>
        <taxon>Mollusca</taxon>
        <taxon>Bivalvia</taxon>
        <taxon>Autobranchia</taxon>
        <taxon>Pteriomorphia</taxon>
        <taxon>Ostreida</taxon>
        <taxon>Ostreoidea</taxon>
        <taxon>Ostreidae</taxon>
        <taxon>Magallana</taxon>
    </lineage>
</organism>
<protein>
    <submittedName>
        <fullName evidence="1">Kelch-like protein 13</fullName>
    </submittedName>
</protein>
<evidence type="ECO:0000313" key="1">
    <source>
        <dbReference type="EMBL" id="EKC25262.1"/>
    </source>
</evidence>
<dbReference type="SMART" id="SM00875">
    <property type="entry name" value="BACK"/>
    <property type="match status" value="1"/>
</dbReference>
<dbReference type="Gene3D" id="1.25.40.420">
    <property type="match status" value="1"/>
</dbReference>
<dbReference type="InterPro" id="IPR006652">
    <property type="entry name" value="Kelch_1"/>
</dbReference>
<dbReference type="FunFam" id="1.25.40.420:FF:000001">
    <property type="entry name" value="Kelch-like family member 12"/>
    <property type="match status" value="1"/>
</dbReference>
<dbReference type="PANTHER" id="PTHR45632">
    <property type="entry name" value="LD33804P"/>
    <property type="match status" value="1"/>
</dbReference>
<reference evidence="1" key="1">
    <citation type="journal article" date="2012" name="Nature">
        <title>The oyster genome reveals stress adaptation and complexity of shell formation.</title>
        <authorList>
            <person name="Zhang G."/>
            <person name="Fang X."/>
            <person name="Guo X."/>
            <person name="Li L."/>
            <person name="Luo R."/>
            <person name="Xu F."/>
            <person name="Yang P."/>
            <person name="Zhang L."/>
            <person name="Wang X."/>
            <person name="Qi H."/>
            <person name="Xiong Z."/>
            <person name="Que H."/>
            <person name="Xie Y."/>
            <person name="Holland P.W."/>
            <person name="Paps J."/>
            <person name="Zhu Y."/>
            <person name="Wu F."/>
            <person name="Chen Y."/>
            <person name="Wang J."/>
            <person name="Peng C."/>
            <person name="Meng J."/>
            <person name="Yang L."/>
            <person name="Liu J."/>
            <person name="Wen B."/>
            <person name="Zhang N."/>
            <person name="Huang Z."/>
            <person name="Zhu Q."/>
            <person name="Feng Y."/>
            <person name="Mount A."/>
            <person name="Hedgecock D."/>
            <person name="Xu Z."/>
            <person name="Liu Y."/>
            <person name="Domazet-Loso T."/>
            <person name="Du Y."/>
            <person name="Sun X."/>
            <person name="Zhang S."/>
            <person name="Liu B."/>
            <person name="Cheng P."/>
            <person name="Jiang X."/>
            <person name="Li J."/>
            <person name="Fan D."/>
            <person name="Wang W."/>
            <person name="Fu W."/>
            <person name="Wang T."/>
            <person name="Wang B."/>
            <person name="Zhang J."/>
            <person name="Peng Z."/>
            <person name="Li Y."/>
            <person name="Li N."/>
            <person name="Wang J."/>
            <person name="Chen M."/>
            <person name="He Y."/>
            <person name="Tan F."/>
            <person name="Song X."/>
            <person name="Zheng Q."/>
            <person name="Huang R."/>
            <person name="Yang H."/>
            <person name="Du X."/>
            <person name="Chen L."/>
            <person name="Yang M."/>
            <person name="Gaffney P.M."/>
            <person name="Wang S."/>
            <person name="Luo L."/>
            <person name="She Z."/>
            <person name="Ming Y."/>
            <person name="Huang W."/>
            <person name="Zhang S."/>
            <person name="Huang B."/>
            <person name="Zhang Y."/>
            <person name="Qu T."/>
            <person name="Ni P."/>
            <person name="Miao G."/>
            <person name="Wang J."/>
            <person name="Wang Q."/>
            <person name="Steinberg C.E."/>
            <person name="Wang H."/>
            <person name="Li N."/>
            <person name="Qian L."/>
            <person name="Zhang G."/>
            <person name="Li Y."/>
            <person name="Yang H."/>
            <person name="Liu X."/>
            <person name="Wang J."/>
            <person name="Yin Y."/>
            <person name="Wang J."/>
        </authorList>
    </citation>
    <scope>NUCLEOTIDE SEQUENCE [LARGE SCALE GENOMIC DNA]</scope>
    <source>
        <strain evidence="1">05x7-T-G4-1.051#20</strain>
    </source>
</reference>
<accession>K1PMM8</accession>
<dbReference type="AlphaFoldDB" id="K1PMM8"/>
<name>K1PMM8_MAGGI</name>
<dbReference type="Gene3D" id="3.30.710.10">
    <property type="entry name" value="Potassium Channel Kv1.1, Chain A"/>
    <property type="match status" value="1"/>
</dbReference>
<dbReference type="InParanoid" id="K1PMM8"/>
<dbReference type="Pfam" id="PF07707">
    <property type="entry name" value="BACK"/>
    <property type="match status" value="1"/>
</dbReference>
<dbReference type="InterPro" id="IPR011333">
    <property type="entry name" value="SKP1/BTB/POZ_sf"/>
</dbReference>
<dbReference type="Gene3D" id="2.120.10.80">
    <property type="entry name" value="Kelch-type beta propeller"/>
    <property type="match status" value="2"/>
</dbReference>
<dbReference type="InterPro" id="IPR011705">
    <property type="entry name" value="BACK"/>
</dbReference>
<sequence>MYTEKVRVSENVVEQTLHAASRLGFYLIQEACEEFLMENTNLKNCLKMLERAYKFSLSKLTEKSLEIAAKYFKVISKRSRFKELPVEQMISLLQRDDLNVDSELDVFKRFIQWLEHRKAERLQHAADIMATIRLPLLSPSAIVDSVESISYLMDIPECQTLVKEALHYHCIPSRQTVLQSSRTVPRNQLVSDLMVVLGGAPRYKCDSVNDDVIAYNLATNSWKSVATLPEPRHHHASVIFGGFLYIAGGERYNNSMAPLNTVFRFDPRSGAWLKVASMKHNRQSFNLAVLNNMMYAVGKYSVFCGRLDAVESLSSVECYNPISNSWHEVAHLSTPKRCVAVSTLNGRIYAVGGSGNKMISSRVESYNPFEDKWEIKQPISTPRFFAHLVSISGSLLLVGGATVSQDGTITCMDSIERYTPSSDCWTVISHMRTPRAEFGCTSVGSKIYVAGGYNWDTMERLRSVECFDFDSHIWTEMKEALPVELTGLSLACIKTFNGGGY</sequence>
<dbReference type="InterPro" id="IPR017096">
    <property type="entry name" value="BTB-kelch_protein"/>
</dbReference>
<gene>
    <name evidence="1" type="ORF">CGI_10013393</name>
</gene>
<dbReference type="InterPro" id="IPR015915">
    <property type="entry name" value="Kelch-typ_b-propeller"/>
</dbReference>
<dbReference type="HOGENOM" id="CLU_004253_14_3_1"/>
<dbReference type="Pfam" id="PF24981">
    <property type="entry name" value="Beta-prop_ATRN-LZTR1"/>
    <property type="match status" value="1"/>
</dbReference>
<dbReference type="InterPro" id="IPR056737">
    <property type="entry name" value="Beta-prop_ATRN-MKLN-like"/>
</dbReference>
<dbReference type="PANTHER" id="PTHR45632:SF10">
    <property type="entry name" value="BTB DOMAIN-CONTAINING PROTEIN"/>
    <property type="match status" value="1"/>
</dbReference>
<proteinExistence type="predicted"/>